<dbReference type="InterPro" id="IPR006140">
    <property type="entry name" value="D-isomer_DH_NAD-bd"/>
</dbReference>
<proteinExistence type="inferred from homology"/>
<dbReference type="OrthoDB" id="9805416at2"/>
<evidence type="ECO:0000259" key="6">
    <source>
        <dbReference type="Pfam" id="PF02826"/>
    </source>
</evidence>
<dbReference type="Pfam" id="PF00389">
    <property type="entry name" value="2-Hacid_dh"/>
    <property type="match status" value="1"/>
</dbReference>
<dbReference type="InterPro" id="IPR050418">
    <property type="entry name" value="D-iso_2-hydroxyacid_DH_PdxB"/>
</dbReference>
<dbReference type="InterPro" id="IPR006139">
    <property type="entry name" value="D-isomer_2_OHA_DH_cat_dom"/>
</dbReference>
<name>A0A1W1YAU9_9FIRM</name>
<dbReference type="SUPFAM" id="SSF52283">
    <property type="entry name" value="Formate/glycerate dehydrogenase catalytic domain-like"/>
    <property type="match status" value="1"/>
</dbReference>
<evidence type="ECO:0000313" key="7">
    <source>
        <dbReference type="EMBL" id="SMC32921.1"/>
    </source>
</evidence>
<evidence type="ECO:0000256" key="3">
    <source>
        <dbReference type="ARBA" id="ARBA00023027"/>
    </source>
</evidence>
<dbReference type="Proteomes" id="UP000192738">
    <property type="component" value="Unassembled WGS sequence"/>
</dbReference>
<dbReference type="Pfam" id="PF02826">
    <property type="entry name" value="2-Hacid_dh_C"/>
    <property type="match status" value="1"/>
</dbReference>
<dbReference type="EMBL" id="FWXI01000001">
    <property type="protein sequence ID" value="SMC32921.1"/>
    <property type="molecule type" value="Genomic_DNA"/>
</dbReference>
<dbReference type="AlphaFoldDB" id="A0A1W1YAU9"/>
<accession>A0A1W1YAU9</accession>
<comment type="similarity">
    <text evidence="1 4">Belongs to the D-isomer specific 2-hydroxyacid dehydrogenase family.</text>
</comment>
<evidence type="ECO:0000256" key="4">
    <source>
        <dbReference type="RuleBase" id="RU003719"/>
    </source>
</evidence>
<evidence type="ECO:0000313" key="8">
    <source>
        <dbReference type="Proteomes" id="UP000192738"/>
    </source>
</evidence>
<dbReference type="STRING" id="112901.SAMN04488500_101155"/>
<evidence type="ECO:0000256" key="2">
    <source>
        <dbReference type="ARBA" id="ARBA00023002"/>
    </source>
</evidence>
<feature type="domain" description="D-isomer specific 2-hydroxyacid dehydrogenase catalytic" evidence="5">
    <location>
        <begin position="5"/>
        <end position="307"/>
    </location>
</feature>
<dbReference type="RefSeq" id="WP_084573686.1">
    <property type="nucleotide sequence ID" value="NZ_CP155572.1"/>
</dbReference>
<dbReference type="PROSITE" id="PS00671">
    <property type="entry name" value="D_2_HYDROXYACID_DH_3"/>
    <property type="match status" value="1"/>
</dbReference>
<keyword evidence="3" id="KW-0520">NAD</keyword>
<dbReference type="GO" id="GO:0016616">
    <property type="term" value="F:oxidoreductase activity, acting on the CH-OH group of donors, NAD or NADP as acceptor"/>
    <property type="evidence" value="ECO:0007669"/>
    <property type="project" value="InterPro"/>
</dbReference>
<gene>
    <name evidence="7" type="ORF">SAMN04488500_101155</name>
</gene>
<dbReference type="GO" id="GO:0051287">
    <property type="term" value="F:NAD binding"/>
    <property type="evidence" value="ECO:0007669"/>
    <property type="project" value="InterPro"/>
</dbReference>
<keyword evidence="8" id="KW-1185">Reference proteome</keyword>
<dbReference type="InterPro" id="IPR029753">
    <property type="entry name" value="D-isomer_DH_CS"/>
</dbReference>
<organism evidence="7 8">
    <name type="scientific">Sporomusa malonica</name>
    <dbReference type="NCBI Taxonomy" id="112901"/>
    <lineage>
        <taxon>Bacteria</taxon>
        <taxon>Bacillati</taxon>
        <taxon>Bacillota</taxon>
        <taxon>Negativicutes</taxon>
        <taxon>Selenomonadales</taxon>
        <taxon>Sporomusaceae</taxon>
        <taxon>Sporomusa</taxon>
    </lineage>
</organism>
<dbReference type="FunFam" id="3.40.50.720:FF:000203">
    <property type="entry name" value="D-3-phosphoglycerate dehydrogenase (SerA)"/>
    <property type="match status" value="1"/>
</dbReference>
<feature type="domain" description="D-isomer specific 2-hydroxyacid dehydrogenase NAD-binding" evidence="6">
    <location>
        <begin position="107"/>
        <end position="285"/>
    </location>
</feature>
<reference evidence="7 8" key="1">
    <citation type="submission" date="2017-04" db="EMBL/GenBank/DDBJ databases">
        <authorList>
            <person name="Afonso C.L."/>
            <person name="Miller P.J."/>
            <person name="Scott M.A."/>
            <person name="Spackman E."/>
            <person name="Goraichik I."/>
            <person name="Dimitrov K.M."/>
            <person name="Suarez D.L."/>
            <person name="Swayne D.E."/>
        </authorList>
    </citation>
    <scope>NUCLEOTIDE SEQUENCE [LARGE SCALE GENOMIC DNA]</scope>
    <source>
        <strain evidence="7 8">DSM 5090</strain>
    </source>
</reference>
<dbReference type="Gene3D" id="3.40.50.720">
    <property type="entry name" value="NAD(P)-binding Rossmann-like Domain"/>
    <property type="match status" value="2"/>
</dbReference>
<dbReference type="PANTHER" id="PTHR43761:SF1">
    <property type="entry name" value="D-ISOMER SPECIFIC 2-HYDROXYACID DEHYDROGENASE CATALYTIC DOMAIN-CONTAINING PROTEIN-RELATED"/>
    <property type="match status" value="1"/>
</dbReference>
<dbReference type="SUPFAM" id="SSF51735">
    <property type="entry name" value="NAD(P)-binding Rossmann-fold domains"/>
    <property type="match status" value="1"/>
</dbReference>
<evidence type="ECO:0000256" key="1">
    <source>
        <dbReference type="ARBA" id="ARBA00005854"/>
    </source>
</evidence>
<sequence length="312" mass="34256">MNCIFLDKITPEMKILLRSEVPGDIDLLFFDEMEEAVQDEKLAHAESLLTATYVVDDALMQRAPKLKIVQKLGVGTDNIDSAAAAKRGIIVSNVPGGNANGVAELTLGLILNVYRKINQLDKATKSGVWAMWKYRNCSYEIKGKKHGIIGFGDIGKRVAELSKAFGATLYYYSRKRASAEVEALYDVTYLGLEELLKVSDIVSIHVPLSQETRNWITAEKLNLMKPNSIFINVSRGNVVNESDLYEVLASGKILGAGIDVWATEPISGDNPLLTLENVVATPHVGAGTVDAAITIFRVSFQKIRNALIEEEK</sequence>
<evidence type="ECO:0000259" key="5">
    <source>
        <dbReference type="Pfam" id="PF00389"/>
    </source>
</evidence>
<dbReference type="PANTHER" id="PTHR43761">
    <property type="entry name" value="D-ISOMER SPECIFIC 2-HYDROXYACID DEHYDROGENASE FAMILY PROTEIN (AFU_ORTHOLOGUE AFUA_1G13630)"/>
    <property type="match status" value="1"/>
</dbReference>
<dbReference type="InterPro" id="IPR036291">
    <property type="entry name" value="NAD(P)-bd_dom_sf"/>
</dbReference>
<dbReference type="CDD" id="cd12175">
    <property type="entry name" value="2-Hacid_dh_11"/>
    <property type="match status" value="1"/>
</dbReference>
<keyword evidence="2 4" id="KW-0560">Oxidoreductase</keyword>
<protein>
    <submittedName>
        <fullName evidence="7">D-3-phosphoglycerate dehydrogenase</fullName>
    </submittedName>
</protein>